<dbReference type="InterPro" id="IPR038765">
    <property type="entry name" value="Papain-like_cys_pep_sf"/>
</dbReference>
<dbReference type="Pfam" id="PF02902">
    <property type="entry name" value="Peptidase_C48"/>
    <property type="match status" value="1"/>
</dbReference>
<dbReference type="Proteomes" id="UP001237642">
    <property type="component" value="Unassembled WGS sequence"/>
</dbReference>
<keyword evidence="3" id="KW-0378">Hydrolase</keyword>
<evidence type="ECO:0000313" key="5">
    <source>
        <dbReference type="EMBL" id="KAK1359872.1"/>
    </source>
</evidence>
<keyword evidence="2" id="KW-0645">Protease</keyword>
<dbReference type="Gene3D" id="3.40.395.10">
    <property type="entry name" value="Adenoviral Proteinase, Chain A"/>
    <property type="match status" value="1"/>
</dbReference>
<dbReference type="PROSITE" id="PS50600">
    <property type="entry name" value="ULP_PROTEASE"/>
    <property type="match status" value="1"/>
</dbReference>
<feature type="domain" description="Ubiquitin-like protease family profile" evidence="4">
    <location>
        <begin position="356"/>
        <end position="550"/>
    </location>
</feature>
<evidence type="ECO:0000256" key="1">
    <source>
        <dbReference type="ARBA" id="ARBA00005234"/>
    </source>
</evidence>
<dbReference type="AlphaFoldDB" id="A0AAD8H2M4"/>
<evidence type="ECO:0000313" key="6">
    <source>
        <dbReference type="Proteomes" id="UP001237642"/>
    </source>
</evidence>
<dbReference type="PANTHER" id="PTHR34835">
    <property type="entry name" value="OS07G0283600 PROTEIN-RELATED"/>
    <property type="match status" value="1"/>
</dbReference>
<organism evidence="5 6">
    <name type="scientific">Heracleum sosnowskyi</name>
    <dbReference type="NCBI Taxonomy" id="360622"/>
    <lineage>
        <taxon>Eukaryota</taxon>
        <taxon>Viridiplantae</taxon>
        <taxon>Streptophyta</taxon>
        <taxon>Embryophyta</taxon>
        <taxon>Tracheophyta</taxon>
        <taxon>Spermatophyta</taxon>
        <taxon>Magnoliopsida</taxon>
        <taxon>eudicotyledons</taxon>
        <taxon>Gunneridae</taxon>
        <taxon>Pentapetalae</taxon>
        <taxon>asterids</taxon>
        <taxon>campanulids</taxon>
        <taxon>Apiales</taxon>
        <taxon>Apiaceae</taxon>
        <taxon>Apioideae</taxon>
        <taxon>apioid superclade</taxon>
        <taxon>Tordylieae</taxon>
        <taxon>Tordyliinae</taxon>
        <taxon>Heracleum</taxon>
    </lineage>
</organism>
<gene>
    <name evidence="5" type="ORF">POM88_044346</name>
</gene>
<evidence type="ECO:0000256" key="2">
    <source>
        <dbReference type="ARBA" id="ARBA00022670"/>
    </source>
</evidence>
<name>A0AAD8H2M4_9APIA</name>
<reference evidence="5" key="1">
    <citation type="submission" date="2023-02" db="EMBL/GenBank/DDBJ databases">
        <title>Genome of toxic invasive species Heracleum sosnowskyi carries increased number of genes despite the absence of recent whole-genome duplications.</title>
        <authorList>
            <person name="Schelkunov M."/>
            <person name="Shtratnikova V."/>
            <person name="Makarenko M."/>
            <person name="Klepikova A."/>
            <person name="Omelchenko D."/>
            <person name="Novikova G."/>
            <person name="Obukhova E."/>
            <person name="Bogdanov V."/>
            <person name="Penin A."/>
            <person name="Logacheva M."/>
        </authorList>
    </citation>
    <scope>NUCLEOTIDE SEQUENCE</scope>
    <source>
        <strain evidence="5">Hsosn_3</strain>
        <tissue evidence="5">Leaf</tissue>
    </source>
</reference>
<sequence length="609" mass="70713">MKAITRTGELNLKFKQNFMVLMYNLFIRCTTGSYVSQDVLKLIGSFDEVSEMNWCKLVVDGLKDASLAWLEDPTTQYYTGSLMFLIFFYLDRVENEVVKVERKDTAFTGWSNFHVLQRNQVEIVNDSYGKGVIEGYEVPEDSKVEGEDYTTEDAGAINIQEKKDTNEEIHVDDDLKENEPEVLNDMIEEPNEETIVNGGCNNEFAEEAFKDISVATEIIEKAYQEPIVTADNDNESVQRNCPDSQQFHTPRETIKGVQSIEMDAISAGIMSIAKDINYAHSDDEELINEGALMLQIRSEIDEIKKMKKIVYENLRTARALFSTNPDLEGLEKDFRQVINDNNRVERQQVFTWDNKAACTKHEIQTLQVDRQLVCGVLDTYACILNEEEKFRSVDSPHRFFCTTYNTIGTFSRRSEENRLTDVALLKENQYRRFKENLDHVLQKHSVDIKNIDLIFFPIHDINHYYVICFNLKIPTIEILDNNKIGADLTSIYDGIPESLQQNFVKYIMDISERKATEFGNVPIIRLEMKWRTEKNKTDCGVFAIRHMETYKGNRLRNWDSKFVPENEKQTQKRQLKKARQLYAFKIISSHLNCLRGTMQQEIDETISRI</sequence>
<dbReference type="GO" id="GO:0006508">
    <property type="term" value="P:proteolysis"/>
    <property type="evidence" value="ECO:0007669"/>
    <property type="project" value="UniProtKB-KW"/>
</dbReference>
<proteinExistence type="inferred from homology"/>
<reference evidence="5" key="2">
    <citation type="submission" date="2023-05" db="EMBL/GenBank/DDBJ databases">
        <authorList>
            <person name="Schelkunov M.I."/>
        </authorList>
    </citation>
    <scope>NUCLEOTIDE SEQUENCE</scope>
    <source>
        <strain evidence="5">Hsosn_3</strain>
        <tissue evidence="5">Leaf</tissue>
    </source>
</reference>
<dbReference type="InterPro" id="IPR003653">
    <property type="entry name" value="Peptidase_C48_C"/>
</dbReference>
<keyword evidence="6" id="KW-1185">Reference proteome</keyword>
<evidence type="ECO:0000256" key="3">
    <source>
        <dbReference type="ARBA" id="ARBA00022801"/>
    </source>
</evidence>
<evidence type="ECO:0000259" key="4">
    <source>
        <dbReference type="PROSITE" id="PS50600"/>
    </source>
</evidence>
<dbReference type="SUPFAM" id="SSF54001">
    <property type="entry name" value="Cysteine proteinases"/>
    <property type="match status" value="1"/>
</dbReference>
<protein>
    <recommendedName>
        <fullName evidence="4">Ubiquitin-like protease family profile domain-containing protein</fullName>
    </recommendedName>
</protein>
<dbReference type="GO" id="GO:0008234">
    <property type="term" value="F:cysteine-type peptidase activity"/>
    <property type="evidence" value="ECO:0007669"/>
    <property type="project" value="InterPro"/>
</dbReference>
<comment type="caution">
    <text evidence="5">The sequence shown here is derived from an EMBL/GenBank/DDBJ whole genome shotgun (WGS) entry which is preliminary data.</text>
</comment>
<comment type="similarity">
    <text evidence="1">Belongs to the peptidase C48 family.</text>
</comment>
<accession>A0AAD8H2M4</accession>
<dbReference type="EMBL" id="JAUIZM010000010">
    <property type="protein sequence ID" value="KAK1359872.1"/>
    <property type="molecule type" value="Genomic_DNA"/>
</dbReference>